<dbReference type="PANTHER" id="PTHR31087">
    <property type="match status" value="1"/>
</dbReference>
<name>A0ABR0UXI1_REHGL</name>
<dbReference type="InterPro" id="IPR025659">
    <property type="entry name" value="Tubby-like_C"/>
</dbReference>
<dbReference type="Gene3D" id="2.40.160.200">
    <property type="entry name" value="LURP1-related"/>
    <property type="match status" value="1"/>
</dbReference>
<comment type="similarity">
    <text evidence="1">Belongs to the LOR family.</text>
</comment>
<dbReference type="Pfam" id="PF04525">
    <property type="entry name" value="LOR"/>
    <property type="match status" value="1"/>
</dbReference>
<accession>A0ABR0UXI1</accession>
<gene>
    <name evidence="2" type="ORF">DH2020_038836</name>
</gene>
<reference evidence="2 3" key="1">
    <citation type="journal article" date="2021" name="Comput. Struct. Biotechnol. J.">
        <title>De novo genome assembly of the potent medicinal plant Rehmannia glutinosa using nanopore technology.</title>
        <authorList>
            <person name="Ma L."/>
            <person name="Dong C."/>
            <person name="Song C."/>
            <person name="Wang X."/>
            <person name="Zheng X."/>
            <person name="Niu Y."/>
            <person name="Chen S."/>
            <person name="Feng W."/>
        </authorList>
    </citation>
    <scope>NUCLEOTIDE SEQUENCE [LARGE SCALE GENOMIC DNA]</scope>
    <source>
        <strain evidence="2">DH-2019</strain>
    </source>
</reference>
<evidence type="ECO:0008006" key="4">
    <source>
        <dbReference type="Google" id="ProtNLM"/>
    </source>
</evidence>
<comment type="caution">
    <text evidence="2">The sequence shown here is derived from an EMBL/GenBank/DDBJ whole genome shotgun (WGS) entry which is preliminary data.</text>
</comment>
<keyword evidence="3" id="KW-1185">Reference proteome</keyword>
<evidence type="ECO:0000313" key="3">
    <source>
        <dbReference type="Proteomes" id="UP001318860"/>
    </source>
</evidence>
<dbReference type="Proteomes" id="UP001318860">
    <property type="component" value="Unassembled WGS sequence"/>
</dbReference>
<dbReference type="PANTHER" id="PTHR31087:SF58">
    <property type="entry name" value="OS07G0230700 PROTEIN"/>
    <property type="match status" value="1"/>
</dbReference>
<evidence type="ECO:0000256" key="1">
    <source>
        <dbReference type="ARBA" id="ARBA00005437"/>
    </source>
</evidence>
<dbReference type="InterPro" id="IPR038595">
    <property type="entry name" value="LOR_sf"/>
</dbReference>
<dbReference type="InterPro" id="IPR007612">
    <property type="entry name" value="LOR"/>
</dbReference>
<organism evidence="2 3">
    <name type="scientific">Rehmannia glutinosa</name>
    <name type="common">Chinese foxglove</name>
    <dbReference type="NCBI Taxonomy" id="99300"/>
    <lineage>
        <taxon>Eukaryota</taxon>
        <taxon>Viridiplantae</taxon>
        <taxon>Streptophyta</taxon>
        <taxon>Embryophyta</taxon>
        <taxon>Tracheophyta</taxon>
        <taxon>Spermatophyta</taxon>
        <taxon>Magnoliopsida</taxon>
        <taxon>eudicotyledons</taxon>
        <taxon>Gunneridae</taxon>
        <taxon>Pentapetalae</taxon>
        <taxon>asterids</taxon>
        <taxon>lamiids</taxon>
        <taxon>Lamiales</taxon>
        <taxon>Orobanchaceae</taxon>
        <taxon>Rehmannieae</taxon>
        <taxon>Rehmannia</taxon>
    </lineage>
</organism>
<evidence type="ECO:0000313" key="2">
    <source>
        <dbReference type="EMBL" id="KAK6127415.1"/>
    </source>
</evidence>
<protein>
    <recommendedName>
        <fullName evidence="4">Protein LURP-one-related 10-like</fullName>
    </recommendedName>
</protein>
<dbReference type="SUPFAM" id="SSF54518">
    <property type="entry name" value="Tubby C-terminal domain-like"/>
    <property type="match status" value="1"/>
</dbReference>
<sequence>METSKGEGENNIITSVISKEFCVPEDVHLTIVRKLIACKDGNFVATDENENIMFKVIEKILSIHDRHVLLDAGGNPIVTFKKKKLSAHKRWQVFRGDSSDSADLIFSAKKSSLVQFKTELDIFLSGNEEENSWDFKVVGSWLERSCVIYGKDSTPIAKMHKKHTLGSIVIGKDTFDVHVYPQVDNAFIVALVVILYEINKDKDD</sequence>
<proteinExistence type="inferred from homology"/>
<dbReference type="EMBL" id="JABTTQ020001883">
    <property type="protein sequence ID" value="KAK6127415.1"/>
    <property type="molecule type" value="Genomic_DNA"/>
</dbReference>